<dbReference type="PROSITE" id="PS50102">
    <property type="entry name" value="RRM"/>
    <property type="match status" value="1"/>
</dbReference>
<dbReference type="GO" id="GO:0003755">
    <property type="term" value="F:peptidyl-prolyl cis-trans isomerase activity"/>
    <property type="evidence" value="ECO:0007669"/>
    <property type="project" value="UniProtKB-UniRule"/>
</dbReference>
<keyword evidence="5 8" id="KW-0413">Isomerase</keyword>
<dbReference type="InterPro" id="IPR035542">
    <property type="entry name" value="CRIP"/>
</dbReference>
<feature type="compositionally biased region" description="Basic residues" evidence="9">
    <location>
        <begin position="339"/>
        <end position="352"/>
    </location>
</feature>
<evidence type="ECO:0000313" key="13">
    <source>
        <dbReference type="Proteomes" id="UP000694724"/>
    </source>
</evidence>
<sequence length="454" mass="52751">MAVLLETTLGDVVIDLYTEERPRACLNFLKLCKIKYYNYCLIHNVQRDFIIQTGDPTGTGRGGESVFGQLYGDQASFFEAEKVPRIKHKKKGTVSMVNNGSDQHGSQFLITTGDNLDYLDGVHTVFGEVTEGMDIIKKINETFVDKDFVPYQDIRINHTVILDDPFDDPPDLLIPDRSPEPTREQLDSGRIGADEEIDDFKGRSAEEVEEIKAEKEAKTQAILLEMVGDLPDADIKPPENVLFVCKLNPVTTDEDLEIIFSRFGPIRSCEVIRDWKTGESLCYAFIEFEKGKYTKSDFKEYEKEQDKPSNLVLKDKVKPKQDAKYDLVLDEQAEDSKSSHSHTSKKHKKKTRHCSEEKEDEDYMPIRNTNQDIYREMGFGHYEEEESCWEKQKNEKRDRPQNRSRSRSRERDGHYSNSHKPKYQPDPYERERSKKRDRSRSPKKSKDKEKSKYR</sequence>
<dbReference type="Proteomes" id="UP000694724">
    <property type="component" value="Unplaced"/>
</dbReference>
<feature type="compositionally biased region" description="Basic and acidic residues" evidence="9">
    <location>
        <begin position="388"/>
        <end position="414"/>
    </location>
</feature>
<dbReference type="GO" id="GO:0005634">
    <property type="term" value="C:nucleus"/>
    <property type="evidence" value="ECO:0007669"/>
    <property type="project" value="UniProtKB-SubCell"/>
</dbReference>
<feature type="region of interest" description="Disordered" evidence="9">
    <location>
        <begin position="387"/>
        <end position="454"/>
    </location>
</feature>
<dbReference type="InterPro" id="IPR035538">
    <property type="entry name" value="Cyclophilin_PPIL4"/>
</dbReference>
<dbReference type="Pfam" id="PF00076">
    <property type="entry name" value="RRM_1"/>
    <property type="match status" value="1"/>
</dbReference>
<feature type="domain" description="PPIase cyclophilin-type" evidence="10">
    <location>
        <begin position="6"/>
        <end position="161"/>
    </location>
</feature>
<dbReference type="AlphaFoldDB" id="A0A8D1QS86"/>
<dbReference type="InterPro" id="IPR000504">
    <property type="entry name" value="RRM_dom"/>
</dbReference>
<dbReference type="InterPro" id="IPR002130">
    <property type="entry name" value="Cyclophilin-type_PPIase_dom"/>
</dbReference>
<dbReference type="SMART" id="SM00360">
    <property type="entry name" value="RRM"/>
    <property type="match status" value="1"/>
</dbReference>
<evidence type="ECO:0000313" key="12">
    <source>
        <dbReference type="Ensembl" id="ENSSSCP00055023957.1"/>
    </source>
</evidence>
<dbReference type="InterPro" id="IPR012677">
    <property type="entry name" value="Nucleotide-bd_a/b_plait_sf"/>
</dbReference>
<evidence type="ECO:0000256" key="5">
    <source>
        <dbReference type="ARBA" id="ARBA00023235"/>
    </source>
</evidence>
<reference evidence="12" key="1">
    <citation type="submission" date="2025-08" db="UniProtKB">
        <authorList>
            <consortium name="Ensembl"/>
        </authorList>
    </citation>
    <scope>IDENTIFICATION</scope>
</reference>
<dbReference type="Pfam" id="PF00160">
    <property type="entry name" value="Pro_isomerase"/>
    <property type="match status" value="1"/>
</dbReference>
<keyword evidence="3 7" id="KW-0694">RNA-binding</keyword>
<dbReference type="PROSITE" id="PS50072">
    <property type="entry name" value="CSA_PPIASE_2"/>
    <property type="match status" value="1"/>
</dbReference>
<dbReference type="PANTHER" id="PTHR45843">
    <property type="entry name" value="PEPTIDYL-PROLYL CIS-TRANS ISOMERASE-LIKE 4"/>
    <property type="match status" value="1"/>
</dbReference>
<dbReference type="SUPFAM" id="SSF54928">
    <property type="entry name" value="RNA-binding domain, RBD"/>
    <property type="match status" value="1"/>
</dbReference>
<proteinExistence type="inferred from homology"/>
<evidence type="ECO:0000259" key="10">
    <source>
        <dbReference type="PROSITE" id="PS50072"/>
    </source>
</evidence>
<evidence type="ECO:0000256" key="9">
    <source>
        <dbReference type="SAM" id="MobiDB-lite"/>
    </source>
</evidence>
<evidence type="ECO:0000256" key="2">
    <source>
        <dbReference type="ARBA" id="ARBA00004123"/>
    </source>
</evidence>
<dbReference type="EC" id="5.2.1.8" evidence="8"/>
<gene>
    <name evidence="12" type="primary">PPIL4</name>
</gene>
<organism evidence="12 13">
    <name type="scientific">Sus scrofa</name>
    <name type="common">Pig</name>
    <dbReference type="NCBI Taxonomy" id="9823"/>
    <lineage>
        <taxon>Eukaryota</taxon>
        <taxon>Metazoa</taxon>
        <taxon>Chordata</taxon>
        <taxon>Craniata</taxon>
        <taxon>Vertebrata</taxon>
        <taxon>Euteleostomi</taxon>
        <taxon>Mammalia</taxon>
        <taxon>Eutheria</taxon>
        <taxon>Laurasiatheria</taxon>
        <taxon>Artiodactyla</taxon>
        <taxon>Suina</taxon>
        <taxon>Suidae</taxon>
        <taxon>Sus</taxon>
    </lineage>
</organism>
<feature type="region of interest" description="Disordered" evidence="9">
    <location>
        <begin position="167"/>
        <end position="188"/>
    </location>
</feature>
<feature type="compositionally biased region" description="Basic and acidic residues" evidence="9">
    <location>
        <begin position="177"/>
        <end position="187"/>
    </location>
</feature>
<dbReference type="PRINTS" id="PR00153">
    <property type="entry name" value="CSAPPISMRASE"/>
</dbReference>
<keyword evidence="6 8" id="KW-0539">Nucleus</keyword>
<dbReference type="CDD" id="cd01921">
    <property type="entry name" value="cyclophilin_RRM"/>
    <property type="match status" value="1"/>
</dbReference>
<dbReference type="SUPFAM" id="SSF50891">
    <property type="entry name" value="Cyclophilin-like"/>
    <property type="match status" value="1"/>
</dbReference>
<keyword evidence="4 8" id="KW-0697">Rotamase</keyword>
<dbReference type="InterPro" id="IPR035979">
    <property type="entry name" value="RBD_domain_sf"/>
</dbReference>
<accession>A0A8D1QS86</accession>
<dbReference type="InterPro" id="IPR029000">
    <property type="entry name" value="Cyclophilin-like_dom_sf"/>
</dbReference>
<comment type="similarity">
    <text evidence="8">Belongs to the cyclophilin-type PPIase family. PPIL4 subfamily.</text>
</comment>
<comment type="catalytic activity">
    <reaction evidence="1 8">
        <text>[protein]-peptidylproline (omega=180) = [protein]-peptidylproline (omega=0)</text>
        <dbReference type="Rhea" id="RHEA:16237"/>
        <dbReference type="Rhea" id="RHEA-COMP:10747"/>
        <dbReference type="Rhea" id="RHEA-COMP:10748"/>
        <dbReference type="ChEBI" id="CHEBI:83833"/>
        <dbReference type="ChEBI" id="CHEBI:83834"/>
        <dbReference type="EC" id="5.2.1.8"/>
    </reaction>
</comment>
<dbReference type="Ensembl" id="ENSSSCT00055030071.1">
    <property type="protein sequence ID" value="ENSSSCP00055023957.1"/>
    <property type="gene ID" value="ENSSSCG00055015181.1"/>
</dbReference>
<evidence type="ECO:0000256" key="6">
    <source>
        <dbReference type="ARBA" id="ARBA00023242"/>
    </source>
</evidence>
<dbReference type="GO" id="GO:0003723">
    <property type="term" value="F:RNA binding"/>
    <property type="evidence" value="ECO:0007669"/>
    <property type="project" value="UniProtKB-UniRule"/>
</dbReference>
<evidence type="ECO:0000256" key="1">
    <source>
        <dbReference type="ARBA" id="ARBA00000971"/>
    </source>
</evidence>
<feature type="region of interest" description="Disordered" evidence="9">
    <location>
        <begin position="331"/>
        <end position="369"/>
    </location>
</feature>
<evidence type="ECO:0000259" key="11">
    <source>
        <dbReference type="PROSITE" id="PS50102"/>
    </source>
</evidence>
<evidence type="ECO:0000256" key="8">
    <source>
        <dbReference type="RuleBase" id="RU365081"/>
    </source>
</evidence>
<comment type="function">
    <text evidence="8">PPIases accelerate the folding of proteins. It catalyzes the cis-trans isomerization of proline imidic peptide bonds in oligopeptides.</text>
</comment>
<comment type="subcellular location">
    <subcellularLocation>
        <location evidence="2 8">Nucleus</location>
    </subcellularLocation>
</comment>
<dbReference type="Gene3D" id="2.40.100.10">
    <property type="entry name" value="Cyclophilin-like"/>
    <property type="match status" value="1"/>
</dbReference>
<evidence type="ECO:0000256" key="7">
    <source>
        <dbReference type="PROSITE-ProRule" id="PRU00176"/>
    </source>
</evidence>
<dbReference type="Gene3D" id="3.30.70.330">
    <property type="match status" value="1"/>
</dbReference>
<protein>
    <recommendedName>
        <fullName evidence="8">Peptidyl-prolyl cis-trans isomerase</fullName>
        <shortName evidence="8">PPIase</shortName>
        <ecNumber evidence="8">5.2.1.8</ecNumber>
    </recommendedName>
</protein>
<evidence type="ECO:0000256" key="3">
    <source>
        <dbReference type="ARBA" id="ARBA00022884"/>
    </source>
</evidence>
<feature type="domain" description="RRM" evidence="11">
    <location>
        <begin position="240"/>
        <end position="289"/>
    </location>
</feature>
<feature type="compositionally biased region" description="Basic and acidic residues" evidence="9">
    <location>
        <begin position="444"/>
        <end position="454"/>
    </location>
</feature>
<dbReference type="FunFam" id="2.40.100.10:FF:000016">
    <property type="entry name" value="Peptidyl-prolyl cis-trans isomerase"/>
    <property type="match status" value="1"/>
</dbReference>
<dbReference type="PANTHER" id="PTHR45843:SF1">
    <property type="entry name" value="PEPTIDYL-PROLYL CIS-TRANS ISOMERASE-LIKE 4"/>
    <property type="match status" value="1"/>
</dbReference>
<evidence type="ECO:0000256" key="4">
    <source>
        <dbReference type="ARBA" id="ARBA00023110"/>
    </source>
</evidence>
<name>A0A8D1QS86_PIG</name>